<gene>
    <name evidence="2" type="ORF">GO816_10005</name>
</gene>
<dbReference type="AlphaFoldDB" id="A0A6I4ICY5"/>
<organism evidence="2 3">
    <name type="scientific">Mucilaginibacter aquatilis</name>
    <dbReference type="NCBI Taxonomy" id="1517760"/>
    <lineage>
        <taxon>Bacteria</taxon>
        <taxon>Pseudomonadati</taxon>
        <taxon>Bacteroidota</taxon>
        <taxon>Sphingobacteriia</taxon>
        <taxon>Sphingobacteriales</taxon>
        <taxon>Sphingobacteriaceae</taxon>
        <taxon>Mucilaginibacter</taxon>
    </lineage>
</organism>
<dbReference type="RefSeq" id="WP_157541692.1">
    <property type="nucleotide sequence ID" value="NZ_WQLA01000003.1"/>
</dbReference>
<evidence type="ECO:0000313" key="3">
    <source>
        <dbReference type="Proteomes" id="UP000434850"/>
    </source>
</evidence>
<feature type="domain" description="Putative endonuclease Z1" evidence="1">
    <location>
        <begin position="469"/>
        <end position="711"/>
    </location>
</feature>
<dbReference type="OrthoDB" id="436461at2"/>
<reference evidence="2 3" key="1">
    <citation type="submission" date="2019-12" db="EMBL/GenBank/DDBJ databases">
        <title>Mucilaginibacter sp. HME9299 genome sequencing and assembly.</title>
        <authorList>
            <person name="Kang H."/>
            <person name="Kim H."/>
            <person name="Joh K."/>
        </authorList>
    </citation>
    <scope>NUCLEOTIDE SEQUENCE [LARGE SCALE GENOMIC DNA]</scope>
    <source>
        <strain evidence="2 3">HME9299</strain>
    </source>
</reference>
<sequence>MIKQAVKTALVMISRMPRPLSGEVIRSTAEKVIQILPVGADELAAEIKDILDNPDSLEEALRFARTDLPLTGSIDDARFEEVIDNVVCNPRFAGLGRDIIREELMSLYNIRMEDFKVLERNPKPWVYEKTASIRWNFWKRYSEYLLEQKGMPSAVVTQTDRLTSRILDGLFDPVLPGAITKYGLVVGQVQSGKTSNYTGLISKAADAGFNLIIVLAGTQNSLRSQTQLRIDEGFLGFDTQFQRAFDTGEHTIGAGINRQRLPVHSVTSSASGGDIGGSTTLTFHTNEPIIVVAKKTKPRLEKLVKWLSAQAEQRPDGKRVIRSKKMLLIDDEADQASINTNKEDDPATTTNRLIRDVIGLFEKSGYVGYTATPFANIFIPIEEDQLFPRDFIINLPAPSNYIGPDRVFGFSVLEDDGDSDSVLPVVRRINDYDTFIPDKHKKADLPIWKTNEAVEQNYITDFRGRAPESLKTAVKSFIITCAVRLLRGQSAVHNSMLIHITRFQNWQKLVFRVVDELLSYYKLGIEQNVPEIISELRAVFETDTDGNRSYITTTRTILANGLGKLDHHMQVHSWEDVVAVLHDAASRIQVREINGGSKDVLDYYEHKGGLSVIAIGGDKLSRGLTLEGLSVSYYLRASRMYDTLMQMGRWFGYRTGYTDLCRLFTSRDINEWFCHITHASEELRDEFDYMSNVAGATPEKYALKVRTHPGVLQISASNKIRKAVDITISWAGRLIESYELSKNRDTVLRNLEITTGFIESLGSSFNVRKDNYLWKDVSAGKVLEFLHGFRLSENLRAADPSNLIRFINLQLTNKELTSWNVALISKKTADPDKHTSMIGGAVSAGWYLRTADAMNTTSENYYLRKSHVISPRDEFIDLEDAEYLEAMKRTTAMWIDKNKEGAPQYPNGEIVRNEIRDPSTSLLMIYLLEPKGAFLKDEPATFSEPVVAFAISFPGSRFNSAVSYKIPEQLLPYFDQDFEFEQDEDDDDDN</sequence>
<keyword evidence="2" id="KW-0540">Nuclease</keyword>
<dbReference type="Proteomes" id="UP000434850">
    <property type="component" value="Unassembled WGS sequence"/>
</dbReference>
<protein>
    <submittedName>
        <fullName evidence="2">Endonuclease</fullName>
    </submittedName>
</protein>
<dbReference type="EMBL" id="WQLA01000003">
    <property type="protein sequence ID" value="MVN91456.1"/>
    <property type="molecule type" value="Genomic_DNA"/>
</dbReference>
<name>A0A6I4ICY5_9SPHI</name>
<dbReference type="Pfam" id="PF10593">
    <property type="entry name" value="Z1"/>
    <property type="match status" value="1"/>
</dbReference>
<evidence type="ECO:0000313" key="2">
    <source>
        <dbReference type="EMBL" id="MVN91456.1"/>
    </source>
</evidence>
<dbReference type="GO" id="GO:0004519">
    <property type="term" value="F:endonuclease activity"/>
    <property type="evidence" value="ECO:0007669"/>
    <property type="project" value="UniProtKB-KW"/>
</dbReference>
<dbReference type="InterPro" id="IPR018310">
    <property type="entry name" value="Put_endonuclease_Z1-dom"/>
</dbReference>
<keyword evidence="2" id="KW-0255">Endonuclease</keyword>
<accession>A0A6I4ICY5</accession>
<keyword evidence="2" id="KW-0378">Hydrolase</keyword>
<keyword evidence="3" id="KW-1185">Reference proteome</keyword>
<comment type="caution">
    <text evidence="2">The sequence shown here is derived from an EMBL/GenBank/DDBJ whole genome shotgun (WGS) entry which is preliminary data.</text>
</comment>
<proteinExistence type="predicted"/>
<evidence type="ECO:0000259" key="1">
    <source>
        <dbReference type="Pfam" id="PF10593"/>
    </source>
</evidence>